<comment type="caution">
    <text evidence="2">The sequence shown here is derived from an EMBL/GenBank/DDBJ whole genome shotgun (WGS) entry which is preliminary data.</text>
</comment>
<dbReference type="Proteomes" id="UP001597273">
    <property type="component" value="Unassembled WGS sequence"/>
</dbReference>
<keyword evidence="1" id="KW-0472">Membrane</keyword>
<reference evidence="3" key="1">
    <citation type="journal article" date="2019" name="Int. J. Syst. Evol. Microbiol.">
        <title>The Global Catalogue of Microorganisms (GCM) 10K type strain sequencing project: providing services to taxonomists for standard genome sequencing and annotation.</title>
        <authorList>
            <consortium name="The Broad Institute Genomics Platform"/>
            <consortium name="The Broad Institute Genome Sequencing Center for Infectious Disease"/>
            <person name="Wu L."/>
            <person name="Ma J."/>
        </authorList>
    </citation>
    <scope>NUCLEOTIDE SEQUENCE [LARGE SCALE GENOMIC DNA]</scope>
    <source>
        <strain evidence="3">CGMCC 1.15475</strain>
    </source>
</reference>
<protein>
    <submittedName>
        <fullName evidence="2">DUF3221 domain-containing protein</fullName>
    </submittedName>
</protein>
<dbReference type="EMBL" id="JBHUFW010000004">
    <property type="protein sequence ID" value="MFD1862774.1"/>
    <property type="molecule type" value="Genomic_DNA"/>
</dbReference>
<organism evidence="2 3">
    <name type="scientific">Planococcus chinensis</name>
    <dbReference type="NCBI Taxonomy" id="272917"/>
    <lineage>
        <taxon>Bacteria</taxon>
        <taxon>Bacillati</taxon>
        <taxon>Bacillota</taxon>
        <taxon>Bacilli</taxon>
        <taxon>Bacillales</taxon>
        <taxon>Caryophanaceae</taxon>
        <taxon>Planococcus</taxon>
    </lineage>
</organism>
<accession>A0ABW4QGT5</accession>
<evidence type="ECO:0000313" key="2">
    <source>
        <dbReference type="EMBL" id="MFD1862774.1"/>
    </source>
</evidence>
<keyword evidence="3" id="KW-1185">Reference proteome</keyword>
<keyword evidence="1" id="KW-0812">Transmembrane</keyword>
<keyword evidence="1" id="KW-1133">Transmembrane helix</keyword>
<evidence type="ECO:0000313" key="3">
    <source>
        <dbReference type="Proteomes" id="UP001597273"/>
    </source>
</evidence>
<feature type="transmembrane region" description="Helical" evidence="1">
    <location>
        <begin position="6"/>
        <end position="23"/>
    </location>
</feature>
<proteinExistence type="predicted"/>
<gene>
    <name evidence="2" type="ORF">ACFSDB_07515</name>
</gene>
<dbReference type="RefSeq" id="WP_204892171.1">
    <property type="nucleotide sequence ID" value="NZ_JBHUFW010000004.1"/>
</dbReference>
<name>A0ABW4QGT5_9BACL</name>
<sequence length="123" mass="14439">MLKRIFFGFLVFLLFIAAFWYVFQRVDRGYVADMRELEGGERLLIIELKEHETANKTKNEIQRLLEEKAAQAQGTYFSIPWVNEQLNTEFEKGDQVKVFWRGTVMESAPVQIDGTNLIIKFDN</sequence>
<evidence type="ECO:0000256" key="1">
    <source>
        <dbReference type="SAM" id="Phobius"/>
    </source>
</evidence>